<dbReference type="Pfam" id="PF09335">
    <property type="entry name" value="VTT_dom"/>
    <property type="match status" value="1"/>
</dbReference>
<dbReference type="AlphaFoldDB" id="A0A1B9N8B7"/>
<evidence type="ECO:0000313" key="9">
    <source>
        <dbReference type="Proteomes" id="UP000093355"/>
    </source>
</evidence>
<dbReference type="InterPro" id="IPR032816">
    <property type="entry name" value="VTT_dom"/>
</dbReference>
<keyword evidence="6 7" id="KW-0472">Membrane</keyword>
<dbReference type="OrthoDB" id="162303at2"/>
<dbReference type="InterPro" id="IPR032818">
    <property type="entry name" value="DedA-like"/>
</dbReference>
<keyword evidence="5 7" id="KW-1133">Transmembrane helix</keyword>
<evidence type="ECO:0000256" key="3">
    <source>
        <dbReference type="ARBA" id="ARBA00022475"/>
    </source>
</evidence>
<dbReference type="EMBL" id="LXMD01000028">
    <property type="protein sequence ID" value="OCG72833.1"/>
    <property type="molecule type" value="Genomic_DNA"/>
</dbReference>
<feature type="transmembrane region" description="Helical" evidence="7">
    <location>
        <begin position="169"/>
        <end position="190"/>
    </location>
</feature>
<evidence type="ECO:0000256" key="2">
    <source>
        <dbReference type="ARBA" id="ARBA00010792"/>
    </source>
</evidence>
<feature type="transmembrane region" description="Helical" evidence="7">
    <location>
        <begin position="138"/>
        <end position="163"/>
    </location>
</feature>
<evidence type="ECO:0000256" key="4">
    <source>
        <dbReference type="ARBA" id="ARBA00022692"/>
    </source>
</evidence>
<comment type="caution">
    <text evidence="8">The sequence shown here is derived from an EMBL/GenBank/DDBJ whole genome shotgun (WGS) entry which is preliminary data.</text>
</comment>
<gene>
    <name evidence="8" type="ORF">A7J15_10010</name>
</gene>
<evidence type="ECO:0000256" key="1">
    <source>
        <dbReference type="ARBA" id="ARBA00004651"/>
    </source>
</evidence>
<dbReference type="Proteomes" id="UP000093355">
    <property type="component" value="Unassembled WGS sequence"/>
</dbReference>
<dbReference type="PANTHER" id="PTHR30353">
    <property type="entry name" value="INNER MEMBRANE PROTEIN DEDA-RELATED"/>
    <property type="match status" value="1"/>
</dbReference>
<dbReference type="PANTHER" id="PTHR30353:SF0">
    <property type="entry name" value="TRANSMEMBRANE PROTEIN"/>
    <property type="match status" value="1"/>
</dbReference>
<protein>
    <submittedName>
        <fullName evidence="8">Uncharacterized protein</fullName>
    </submittedName>
</protein>
<evidence type="ECO:0000256" key="5">
    <source>
        <dbReference type="ARBA" id="ARBA00022989"/>
    </source>
</evidence>
<reference evidence="8 9" key="1">
    <citation type="submission" date="2016-05" db="EMBL/GenBank/DDBJ databases">
        <authorList>
            <person name="Lavstsen T."/>
            <person name="Jespersen J.S."/>
        </authorList>
    </citation>
    <scope>NUCLEOTIDE SEQUENCE [LARGE SCALE GENOMIC DNA]</scope>
    <source>
        <strain evidence="8 9">YLB-01</strain>
    </source>
</reference>
<sequence length="200" mass="20974">MIDAWLAALAADPWVLAILFGLVLADSFLVVIPGEVAVTVLGSIAASGGVPPLWAVIVVGGAAAFCGDACCYLVGRLLHPERWRFFATHPRFQRVHEWAKTRLRTHIAMAVFTVRFIPFARLVVNLTAGATGIRATRYLPIAAGSALLWAAYQALVGATISALLPGGTITAVLVSIAAALVLGWVIDAALARLAPRAGGR</sequence>
<organism evidence="8 9">
    <name type="scientific">Microbacterium sediminis</name>
    <dbReference type="NCBI Taxonomy" id="904291"/>
    <lineage>
        <taxon>Bacteria</taxon>
        <taxon>Bacillati</taxon>
        <taxon>Actinomycetota</taxon>
        <taxon>Actinomycetes</taxon>
        <taxon>Micrococcales</taxon>
        <taxon>Microbacteriaceae</taxon>
        <taxon>Microbacterium</taxon>
    </lineage>
</organism>
<dbReference type="GO" id="GO:0005886">
    <property type="term" value="C:plasma membrane"/>
    <property type="evidence" value="ECO:0007669"/>
    <property type="project" value="UniProtKB-SubCell"/>
</dbReference>
<comment type="similarity">
    <text evidence="2 7">Belongs to the DedA family.</text>
</comment>
<dbReference type="RefSeq" id="WP_067027521.1">
    <property type="nucleotide sequence ID" value="NZ_CP038256.1"/>
</dbReference>
<accession>A0A1B9N8B7</accession>
<keyword evidence="4 7" id="KW-0812">Transmembrane</keyword>
<evidence type="ECO:0000256" key="6">
    <source>
        <dbReference type="ARBA" id="ARBA00023136"/>
    </source>
</evidence>
<proteinExistence type="inferred from homology"/>
<name>A0A1B9N8B7_9MICO</name>
<evidence type="ECO:0000256" key="7">
    <source>
        <dbReference type="RuleBase" id="RU367016"/>
    </source>
</evidence>
<feature type="transmembrane region" description="Helical" evidence="7">
    <location>
        <begin position="14"/>
        <end position="41"/>
    </location>
</feature>
<feature type="transmembrane region" description="Helical" evidence="7">
    <location>
        <begin position="53"/>
        <end position="75"/>
    </location>
</feature>
<keyword evidence="3 7" id="KW-1003">Cell membrane</keyword>
<comment type="subcellular location">
    <subcellularLocation>
        <location evidence="1 7">Cell membrane</location>
        <topology evidence="1 7">Multi-pass membrane protein</topology>
    </subcellularLocation>
</comment>
<keyword evidence="9" id="KW-1185">Reference proteome</keyword>
<evidence type="ECO:0000313" key="8">
    <source>
        <dbReference type="EMBL" id="OCG72833.1"/>
    </source>
</evidence>